<dbReference type="InterPro" id="IPR036097">
    <property type="entry name" value="HisK_dim/P_sf"/>
</dbReference>
<evidence type="ECO:0000256" key="5">
    <source>
        <dbReference type="ARBA" id="ARBA00023012"/>
    </source>
</evidence>
<dbReference type="SUPFAM" id="SSF47384">
    <property type="entry name" value="Homodimeric domain of signal transducing histidine kinase"/>
    <property type="match status" value="1"/>
</dbReference>
<evidence type="ECO:0000256" key="2">
    <source>
        <dbReference type="ARBA" id="ARBA00012438"/>
    </source>
</evidence>
<dbReference type="SMART" id="SM00388">
    <property type="entry name" value="HisKA"/>
    <property type="match status" value="1"/>
</dbReference>
<reference evidence="7" key="1">
    <citation type="submission" date="2018-05" db="EMBL/GenBank/DDBJ databases">
        <authorList>
            <person name="Lanie J.A."/>
            <person name="Ng W.-L."/>
            <person name="Kazmierczak K.M."/>
            <person name="Andrzejewski T.M."/>
            <person name="Davidsen T.M."/>
            <person name="Wayne K.J."/>
            <person name="Tettelin H."/>
            <person name="Glass J.I."/>
            <person name="Rusch D."/>
            <person name="Podicherti R."/>
            <person name="Tsui H.-C.T."/>
            <person name="Winkler M.E."/>
        </authorList>
    </citation>
    <scope>NUCLEOTIDE SEQUENCE</scope>
</reference>
<proteinExistence type="predicted"/>
<dbReference type="AlphaFoldDB" id="A0A382KU17"/>
<accession>A0A382KU17</accession>
<evidence type="ECO:0000256" key="4">
    <source>
        <dbReference type="ARBA" id="ARBA00022777"/>
    </source>
</evidence>
<dbReference type="Pfam" id="PF00512">
    <property type="entry name" value="HisKA"/>
    <property type="match status" value="1"/>
</dbReference>
<dbReference type="EMBL" id="UINC01082364">
    <property type="protein sequence ID" value="SVC27065.1"/>
    <property type="molecule type" value="Genomic_DNA"/>
</dbReference>
<dbReference type="EC" id="2.7.13.3" evidence="2"/>
<dbReference type="PANTHER" id="PTHR43711:SF26">
    <property type="entry name" value="SENSOR HISTIDINE KINASE RCSC"/>
    <property type="match status" value="1"/>
</dbReference>
<name>A0A382KU17_9ZZZZ</name>
<dbReference type="InterPro" id="IPR050736">
    <property type="entry name" value="Sensor_HK_Regulatory"/>
</dbReference>
<evidence type="ECO:0000256" key="3">
    <source>
        <dbReference type="ARBA" id="ARBA00022679"/>
    </source>
</evidence>
<organism evidence="7">
    <name type="scientific">marine metagenome</name>
    <dbReference type="NCBI Taxonomy" id="408172"/>
    <lineage>
        <taxon>unclassified sequences</taxon>
        <taxon>metagenomes</taxon>
        <taxon>ecological metagenomes</taxon>
    </lineage>
</organism>
<dbReference type="GO" id="GO:0000155">
    <property type="term" value="F:phosphorelay sensor kinase activity"/>
    <property type="evidence" value="ECO:0007669"/>
    <property type="project" value="InterPro"/>
</dbReference>
<comment type="catalytic activity">
    <reaction evidence="1">
        <text>ATP + protein L-histidine = ADP + protein N-phospho-L-histidine.</text>
        <dbReference type="EC" id="2.7.13.3"/>
    </reaction>
</comment>
<protein>
    <recommendedName>
        <fullName evidence="2">histidine kinase</fullName>
        <ecNumber evidence="2">2.7.13.3</ecNumber>
    </recommendedName>
</protein>
<feature type="non-terminal residue" evidence="7">
    <location>
        <position position="128"/>
    </location>
</feature>
<evidence type="ECO:0000313" key="7">
    <source>
        <dbReference type="EMBL" id="SVC27065.1"/>
    </source>
</evidence>
<dbReference type="CDD" id="cd00082">
    <property type="entry name" value="HisKA"/>
    <property type="match status" value="1"/>
</dbReference>
<dbReference type="PANTHER" id="PTHR43711">
    <property type="entry name" value="TWO-COMPONENT HISTIDINE KINASE"/>
    <property type="match status" value="1"/>
</dbReference>
<gene>
    <name evidence="7" type="ORF">METZ01_LOCUS279919</name>
</gene>
<keyword evidence="5" id="KW-0902">Two-component regulatory system</keyword>
<sequence length="128" mass="14407">MHNVLSRQLSRLGINTESSPDHLVWGKFLEIISSAYKNADQDRYLAERSLEISSKELTELNNQFSKASQLANAANDAKSNFLANMSHELRTPLNAIIGFSELILEEHNNLDKEEIISHINMISSSAEH</sequence>
<dbReference type="Gene3D" id="1.10.287.130">
    <property type="match status" value="1"/>
</dbReference>
<keyword evidence="3" id="KW-0808">Transferase</keyword>
<evidence type="ECO:0000256" key="1">
    <source>
        <dbReference type="ARBA" id="ARBA00000085"/>
    </source>
</evidence>
<feature type="domain" description="Signal transduction histidine kinase dimerisation/phosphoacceptor" evidence="6">
    <location>
        <begin position="77"/>
        <end position="128"/>
    </location>
</feature>
<keyword evidence="4" id="KW-0418">Kinase</keyword>
<dbReference type="InterPro" id="IPR003661">
    <property type="entry name" value="HisK_dim/P_dom"/>
</dbReference>
<evidence type="ECO:0000259" key="6">
    <source>
        <dbReference type="SMART" id="SM00388"/>
    </source>
</evidence>